<dbReference type="AlphaFoldDB" id="A0A023FMP5"/>
<feature type="binding site" evidence="5">
    <location>
        <position position="363"/>
    </location>
    <ligand>
        <name>Zn(2+)</name>
        <dbReference type="ChEBI" id="CHEBI:29105"/>
        <note>catalytic</note>
    </ligand>
</feature>
<keyword evidence="6" id="KW-0732">Signal</keyword>
<evidence type="ECO:0000256" key="6">
    <source>
        <dbReference type="SAM" id="SignalP"/>
    </source>
</evidence>
<dbReference type="InterPro" id="IPR001590">
    <property type="entry name" value="Peptidase_M12B"/>
</dbReference>
<organism evidence="8">
    <name type="scientific">Amblyomma cajennense</name>
    <name type="common">Cayenne tick</name>
    <name type="synonym">Acarus cajennensis</name>
    <dbReference type="NCBI Taxonomy" id="34607"/>
    <lineage>
        <taxon>Eukaryota</taxon>
        <taxon>Metazoa</taxon>
        <taxon>Ecdysozoa</taxon>
        <taxon>Arthropoda</taxon>
        <taxon>Chelicerata</taxon>
        <taxon>Arachnida</taxon>
        <taxon>Acari</taxon>
        <taxon>Parasitiformes</taxon>
        <taxon>Ixodida</taxon>
        <taxon>Ixodoidea</taxon>
        <taxon>Ixodidae</taxon>
        <taxon>Amblyomminae</taxon>
        <taxon>Amblyomma</taxon>
    </lineage>
</organism>
<evidence type="ECO:0000256" key="4">
    <source>
        <dbReference type="ARBA" id="ARBA00023049"/>
    </source>
</evidence>
<evidence type="ECO:0000256" key="5">
    <source>
        <dbReference type="PROSITE-ProRule" id="PRU00276"/>
    </source>
</evidence>
<feature type="active site" evidence="5">
    <location>
        <position position="364"/>
    </location>
</feature>
<keyword evidence="1 8" id="KW-0645">Protease</keyword>
<dbReference type="Pfam" id="PF13688">
    <property type="entry name" value="Reprolysin_5"/>
    <property type="match status" value="1"/>
</dbReference>
<evidence type="ECO:0000313" key="8">
    <source>
        <dbReference type="EMBL" id="JAC23036.1"/>
    </source>
</evidence>
<name>A0A023FMP5_AMBCJ</name>
<dbReference type="GO" id="GO:0046872">
    <property type="term" value="F:metal ion binding"/>
    <property type="evidence" value="ECO:0007669"/>
    <property type="project" value="UniProtKB-KW"/>
</dbReference>
<reference evidence="8" key="1">
    <citation type="submission" date="2014-03" db="EMBL/GenBank/DDBJ databases">
        <title>The sialotranscriptome of Amblyomma triste, Amblyomma parvum and Amblyomma cajennense ticks, uncovered by 454-based RNA-seq.</title>
        <authorList>
            <person name="Garcia G.R."/>
            <person name="Gardinassi L.G."/>
            <person name="Ribeiro J.M."/>
            <person name="Anatriello E."/>
            <person name="Ferreira B.R."/>
            <person name="Moreira H.N."/>
            <person name="Mafra C."/>
            <person name="Olegario M.M."/>
            <person name="Szabo P.J."/>
            <person name="Miranda-Santos I.K."/>
            <person name="Maruyama S.R."/>
        </authorList>
    </citation>
    <scope>NUCLEOTIDE SEQUENCE</scope>
    <source>
        <strain evidence="8">Uberlandia</strain>
        <tissue evidence="8">Salivary glands</tissue>
    </source>
</reference>
<evidence type="ECO:0000256" key="3">
    <source>
        <dbReference type="ARBA" id="ARBA00022833"/>
    </source>
</evidence>
<protein>
    <submittedName>
        <fullName evidence="8">Putative tick metalloprotease 1</fullName>
    </submittedName>
</protein>
<keyword evidence="3 5" id="KW-0862">Zinc</keyword>
<feature type="chain" id="PRO_5001516963" evidence="6">
    <location>
        <begin position="22"/>
        <end position="543"/>
    </location>
</feature>
<dbReference type="GO" id="GO:0006509">
    <property type="term" value="P:membrane protein ectodomain proteolysis"/>
    <property type="evidence" value="ECO:0007669"/>
    <property type="project" value="TreeGrafter"/>
</dbReference>
<keyword evidence="4 8" id="KW-0482">Metalloprotease</keyword>
<dbReference type="Gene3D" id="3.40.390.10">
    <property type="entry name" value="Collagenase (Catalytic Domain)"/>
    <property type="match status" value="1"/>
</dbReference>
<comment type="caution">
    <text evidence="5">Lacks conserved residue(s) required for the propagation of feature annotation.</text>
</comment>
<feature type="signal peptide" evidence="6">
    <location>
        <begin position="1"/>
        <end position="21"/>
    </location>
</feature>
<dbReference type="InterPro" id="IPR024079">
    <property type="entry name" value="MetalloPept_cat_dom_sf"/>
</dbReference>
<keyword evidence="2" id="KW-0378">Hydrolase</keyword>
<keyword evidence="5" id="KW-0479">Metal-binding</keyword>
<dbReference type="PANTHER" id="PTHR11905">
    <property type="entry name" value="ADAM A DISINTEGRIN AND METALLOPROTEASE DOMAIN"/>
    <property type="match status" value="1"/>
</dbReference>
<dbReference type="SUPFAM" id="SSF55486">
    <property type="entry name" value="Metalloproteases ('zincins'), catalytic domain"/>
    <property type="match status" value="1"/>
</dbReference>
<sequence>MQTAILFSVQLVLSAMESCASFLVYPRIFESRADDDSLLLHIHEGLTLSLEKTSILAENILITSSTDFDSDAIVLYGRELEKYLYHDTNHQAALAIKEMDGGLEVRGMLNPDLRIAPVVGSQRSDGATLHEVVKITERTDASSEQWDNMTSIEESAEDEDLSYSVQGDEMNIALVVNASSDYYADAIEYSPLSREDETSGTDETHTKRPKKHPMRFTVETCFVVDRKYESAFKDLYDLILYISKMLNAVALRFLDMTQPKVRFQLNKIIRNMSDIITNRTNNGTDVDAEATLDTMKEYARRGAFSHCDIAVYLTSEDLVLVGNNTIGRDVDGIAFIGGVCGDEKVGIVEDRPPTYEGVGTLAHEIAHILGANHDNTRTLKEFPGYPGAENCSSKDGYLMSYAEGGRKNIRLSNCSKDQIRFIYRNLSRSCINVSREACYSSDSYPGQNMTRRQFCQLLHLGEVGAKPARKNATMHLRCQIECCWKVAEIGLFCRYHSMAEGLKCAPGKTCRRGACAKHRWTRSRRSTEPTAKNLPVILPNKAV</sequence>
<evidence type="ECO:0000256" key="2">
    <source>
        <dbReference type="ARBA" id="ARBA00022801"/>
    </source>
</evidence>
<dbReference type="EMBL" id="GBBK01001446">
    <property type="protein sequence ID" value="JAC23036.1"/>
    <property type="molecule type" value="mRNA"/>
</dbReference>
<proteinExistence type="evidence at transcript level"/>
<evidence type="ECO:0000259" key="7">
    <source>
        <dbReference type="PROSITE" id="PS50215"/>
    </source>
</evidence>
<dbReference type="PANTHER" id="PTHR11905:SF159">
    <property type="entry name" value="ADAM METALLOPROTEASE"/>
    <property type="match status" value="1"/>
</dbReference>
<dbReference type="GO" id="GO:0004222">
    <property type="term" value="F:metalloendopeptidase activity"/>
    <property type="evidence" value="ECO:0007669"/>
    <property type="project" value="InterPro"/>
</dbReference>
<accession>A0A023FMP5</accession>
<feature type="binding site" evidence="5">
    <location>
        <position position="367"/>
    </location>
    <ligand>
        <name>Zn(2+)</name>
        <dbReference type="ChEBI" id="CHEBI:29105"/>
        <note>catalytic</note>
    </ligand>
</feature>
<dbReference type="PROSITE" id="PS50215">
    <property type="entry name" value="ADAM_MEPRO"/>
    <property type="match status" value="1"/>
</dbReference>
<feature type="domain" description="Peptidase M12B" evidence="7">
    <location>
        <begin position="216"/>
        <end position="435"/>
    </location>
</feature>
<evidence type="ECO:0000256" key="1">
    <source>
        <dbReference type="ARBA" id="ARBA00022670"/>
    </source>
</evidence>
<feature type="binding site" evidence="5">
    <location>
        <position position="373"/>
    </location>
    <ligand>
        <name>Zn(2+)</name>
        <dbReference type="ChEBI" id="CHEBI:29105"/>
        <note>catalytic</note>
    </ligand>
</feature>